<dbReference type="AlphaFoldDB" id="A0A4R8LKI2"/>
<dbReference type="GO" id="GO:0016740">
    <property type="term" value="F:transferase activity"/>
    <property type="evidence" value="ECO:0007669"/>
    <property type="project" value="UniProtKB-KW"/>
</dbReference>
<name>A0A4R8LKI2_9BURK</name>
<accession>A0A4R8LKI2</accession>
<sequence length="365" mass="41626">MTTNDQTTPIHLPQAAAGASPKSGQRHDERAGFFSYLIYNALEFSKAHIRRIANAHQVSAVRIAPGLSAASHVLIMTVHNEAHRIPYFLRYYKALGFEQFIVLDNESTDGLRELLAGEPGVSLFAARGSYRRSRFGNDWINFVLSRYCSGKWILYVDADEFFVYPHNDRRRIADLTAHLARNGQRSMNSLMVDMYSAKQTRDNACMPGEDPASVCPLYDAYGYQTRFDPRSRTTWTKGGVRGRIFFKNAWDGPALNKTPLVYWRKSYAFLKSSHQLWPARLNQPAPRSGNAISSALLHFKFLADLDDKLQAEARRRQHTSEYGVYTDQLHVKRDEPDFVGAPTARYESWRSLVRDRLMAGDDSFN</sequence>
<dbReference type="SUPFAM" id="SSF53448">
    <property type="entry name" value="Nucleotide-diphospho-sugar transferases"/>
    <property type="match status" value="1"/>
</dbReference>
<evidence type="ECO:0000313" key="3">
    <source>
        <dbReference type="Proteomes" id="UP000295509"/>
    </source>
</evidence>
<protein>
    <submittedName>
        <fullName evidence="2">Glycosyl transferase family 2</fullName>
    </submittedName>
</protein>
<dbReference type="RefSeq" id="WP_166676434.1">
    <property type="nucleotide sequence ID" value="NZ_JBHLUW010000017.1"/>
</dbReference>
<evidence type="ECO:0000313" key="2">
    <source>
        <dbReference type="EMBL" id="TDY42903.1"/>
    </source>
</evidence>
<dbReference type="Proteomes" id="UP000295509">
    <property type="component" value="Unassembled WGS sequence"/>
</dbReference>
<gene>
    <name evidence="2" type="ORF">BX592_11917</name>
</gene>
<dbReference type="Pfam" id="PF13704">
    <property type="entry name" value="Glyco_tranf_2_4"/>
    <property type="match status" value="1"/>
</dbReference>
<comment type="caution">
    <text evidence="2">The sequence shown here is derived from an EMBL/GenBank/DDBJ whole genome shotgun (WGS) entry which is preliminary data.</text>
</comment>
<evidence type="ECO:0000256" key="1">
    <source>
        <dbReference type="SAM" id="MobiDB-lite"/>
    </source>
</evidence>
<dbReference type="InterPro" id="IPR029044">
    <property type="entry name" value="Nucleotide-diphossugar_trans"/>
</dbReference>
<keyword evidence="2" id="KW-0808">Transferase</keyword>
<keyword evidence="3" id="KW-1185">Reference proteome</keyword>
<feature type="region of interest" description="Disordered" evidence="1">
    <location>
        <begin position="1"/>
        <end position="26"/>
    </location>
</feature>
<organism evidence="2 3">
    <name type="scientific">Paraburkholderia rhizosphaerae</name>
    <dbReference type="NCBI Taxonomy" id="480658"/>
    <lineage>
        <taxon>Bacteria</taxon>
        <taxon>Pseudomonadati</taxon>
        <taxon>Pseudomonadota</taxon>
        <taxon>Betaproteobacteria</taxon>
        <taxon>Burkholderiales</taxon>
        <taxon>Burkholderiaceae</taxon>
        <taxon>Paraburkholderia</taxon>
    </lineage>
</organism>
<reference evidence="2 3" key="1">
    <citation type="submission" date="2019-03" db="EMBL/GenBank/DDBJ databases">
        <title>Genomic Encyclopedia of Type Strains, Phase III (KMG-III): the genomes of soil and plant-associated and newly described type strains.</title>
        <authorList>
            <person name="Whitman W."/>
        </authorList>
    </citation>
    <scope>NUCLEOTIDE SEQUENCE [LARGE SCALE GENOMIC DNA]</scope>
    <source>
        <strain evidence="2 3">LMG 29544</strain>
    </source>
</reference>
<dbReference type="Gene3D" id="3.90.550.10">
    <property type="entry name" value="Spore Coat Polysaccharide Biosynthesis Protein SpsA, Chain A"/>
    <property type="match status" value="1"/>
</dbReference>
<dbReference type="EMBL" id="SORE01000019">
    <property type="protein sequence ID" value="TDY42903.1"/>
    <property type="molecule type" value="Genomic_DNA"/>
</dbReference>
<proteinExistence type="predicted"/>